<keyword evidence="14 17" id="KW-0496">Mitochondrion</keyword>
<keyword evidence="13 17" id="KW-0830">Ubiquinone</keyword>
<dbReference type="GO" id="GO:0048039">
    <property type="term" value="F:ubiquinone binding"/>
    <property type="evidence" value="ECO:0007669"/>
    <property type="project" value="TreeGrafter"/>
</dbReference>
<proteinExistence type="inferred from homology"/>
<comment type="function">
    <text evidence="1">Core subunit of the mitochondrial membrane respiratory chain NADH dehydrogenase (Complex I) that is believed to belong to the minimal assembly required for catalysis. Complex I functions in the transfer of electrons from NADH to the respiratory chain. The immediate electron acceptor for the enzyme is believed to be ubiquinone.</text>
</comment>
<evidence type="ECO:0000313" key="19">
    <source>
        <dbReference type="EMBL" id="AEO93197.1"/>
    </source>
</evidence>
<evidence type="ECO:0000256" key="5">
    <source>
        <dbReference type="ARBA" id="ARBA00021006"/>
    </source>
</evidence>
<reference evidence="19" key="1">
    <citation type="journal article" date="2012" name="Mol. Biol. Rep.">
        <title>Nearly complete mitochondrial genome of Polyascus gregaria and the phylogenetic relationships among maxillopodans.</title>
        <authorList>
            <person name="Yan J."/>
            <person name="Zhou J."/>
            <person name="Li P."/>
            <person name="Sun H."/>
            <person name="Zhou K."/>
        </authorList>
    </citation>
    <scope>NUCLEOTIDE SEQUENCE</scope>
</reference>
<evidence type="ECO:0000256" key="10">
    <source>
        <dbReference type="ARBA" id="ARBA00022982"/>
    </source>
</evidence>
<gene>
    <name evidence="19" type="primary">ND4</name>
</gene>
<feature type="domain" description="NADH:quinone oxidoreductase/Mrp antiporter transmembrane" evidence="18">
    <location>
        <begin position="79"/>
        <end position="357"/>
    </location>
</feature>
<feature type="transmembrane region" description="Helical" evidence="17">
    <location>
        <begin position="5"/>
        <end position="24"/>
    </location>
</feature>
<evidence type="ECO:0000256" key="9">
    <source>
        <dbReference type="ARBA" id="ARBA00022967"/>
    </source>
</evidence>
<comment type="catalytic activity">
    <reaction evidence="16 17">
        <text>a ubiquinone + NADH + 5 H(+)(in) = a ubiquinol + NAD(+) + 4 H(+)(out)</text>
        <dbReference type="Rhea" id="RHEA:29091"/>
        <dbReference type="Rhea" id="RHEA-COMP:9565"/>
        <dbReference type="Rhea" id="RHEA-COMP:9566"/>
        <dbReference type="ChEBI" id="CHEBI:15378"/>
        <dbReference type="ChEBI" id="CHEBI:16389"/>
        <dbReference type="ChEBI" id="CHEBI:17976"/>
        <dbReference type="ChEBI" id="CHEBI:57540"/>
        <dbReference type="ChEBI" id="CHEBI:57945"/>
        <dbReference type="EC" id="7.1.1.2"/>
    </reaction>
</comment>
<dbReference type="AlphaFoldDB" id="H8ZWN1"/>
<keyword evidence="9" id="KW-1278">Translocase</keyword>
<feature type="transmembrane region" description="Helical" evidence="17">
    <location>
        <begin position="185"/>
        <end position="202"/>
    </location>
</feature>
<evidence type="ECO:0000256" key="7">
    <source>
        <dbReference type="ARBA" id="ARBA00022660"/>
    </source>
</evidence>
<dbReference type="GO" id="GO:0003954">
    <property type="term" value="F:NADH dehydrogenase activity"/>
    <property type="evidence" value="ECO:0007669"/>
    <property type="project" value="TreeGrafter"/>
</dbReference>
<dbReference type="PANTHER" id="PTHR43507:SF20">
    <property type="entry name" value="NADH-UBIQUINONE OXIDOREDUCTASE CHAIN 4"/>
    <property type="match status" value="1"/>
</dbReference>
<evidence type="ECO:0000256" key="17">
    <source>
        <dbReference type="RuleBase" id="RU003297"/>
    </source>
</evidence>
<feature type="transmembrane region" description="Helical" evidence="17">
    <location>
        <begin position="345"/>
        <end position="371"/>
    </location>
</feature>
<evidence type="ECO:0000256" key="1">
    <source>
        <dbReference type="ARBA" id="ARBA00003257"/>
    </source>
</evidence>
<evidence type="ECO:0000256" key="6">
    <source>
        <dbReference type="ARBA" id="ARBA00022448"/>
    </source>
</evidence>
<accession>H8ZWN1</accession>
<comment type="subcellular location">
    <subcellularLocation>
        <location evidence="2 17">Mitochondrion membrane</location>
        <topology evidence="2 17">Multi-pass membrane protein</topology>
    </subcellularLocation>
</comment>
<evidence type="ECO:0000256" key="11">
    <source>
        <dbReference type="ARBA" id="ARBA00022989"/>
    </source>
</evidence>
<feature type="transmembrane region" description="Helical" evidence="17">
    <location>
        <begin position="392"/>
        <end position="412"/>
    </location>
</feature>
<organism evidence="19">
    <name type="scientific">Polyascus gregaria</name>
    <dbReference type="NCBI Taxonomy" id="238043"/>
    <lineage>
        <taxon>Eukaryota</taxon>
        <taxon>Metazoa</taxon>
        <taxon>Ecdysozoa</taxon>
        <taxon>Arthropoda</taxon>
        <taxon>Crustacea</taxon>
        <taxon>Multicrustacea</taxon>
        <taxon>Cirripedia</taxon>
        <taxon>Rhizocephala</taxon>
        <taxon>Sacculinidae</taxon>
        <taxon>Polyascus</taxon>
    </lineage>
</organism>
<evidence type="ECO:0000256" key="4">
    <source>
        <dbReference type="ARBA" id="ARBA00012944"/>
    </source>
</evidence>
<feature type="transmembrane region" description="Helical" evidence="17">
    <location>
        <begin position="30"/>
        <end position="53"/>
    </location>
</feature>
<dbReference type="GO" id="GO:0008137">
    <property type="term" value="F:NADH dehydrogenase (ubiquinone) activity"/>
    <property type="evidence" value="ECO:0007669"/>
    <property type="project" value="UniProtKB-UniRule"/>
</dbReference>
<evidence type="ECO:0000256" key="13">
    <source>
        <dbReference type="ARBA" id="ARBA00023075"/>
    </source>
</evidence>
<dbReference type="EC" id="7.1.1.2" evidence="4 17"/>
<keyword evidence="12 17" id="KW-0520">NAD</keyword>
<comment type="similarity">
    <text evidence="3 17">Belongs to the complex I subunit 4 family.</text>
</comment>
<evidence type="ECO:0000256" key="3">
    <source>
        <dbReference type="ARBA" id="ARBA00009025"/>
    </source>
</evidence>
<feature type="transmembrane region" description="Helical" evidence="17">
    <location>
        <begin position="83"/>
        <end position="104"/>
    </location>
</feature>
<name>H8ZWN1_9CRUS</name>
<geneLocation type="mitochondrion" evidence="19"/>
<evidence type="ECO:0000256" key="15">
    <source>
        <dbReference type="ARBA" id="ARBA00023136"/>
    </source>
</evidence>
<evidence type="ECO:0000256" key="2">
    <source>
        <dbReference type="ARBA" id="ARBA00004225"/>
    </source>
</evidence>
<feature type="transmembrane region" description="Helical" evidence="17">
    <location>
        <begin position="214"/>
        <end position="237"/>
    </location>
</feature>
<keyword evidence="10 17" id="KW-0249">Electron transport</keyword>
<evidence type="ECO:0000256" key="12">
    <source>
        <dbReference type="ARBA" id="ARBA00023027"/>
    </source>
</evidence>
<keyword evidence="8 17" id="KW-0812">Transmembrane</keyword>
<dbReference type="PANTHER" id="PTHR43507">
    <property type="entry name" value="NADH-UBIQUINONE OXIDOREDUCTASE CHAIN 4"/>
    <property type="match status" value="1"/>
</dbReference>
<dbReference type="EMBL" id="JN616263">
    <property type="protein sequence ID" value="AEO93197.1"/>
    <property type="molecule type" value="Genomic_DNA"/>
</dbReference>
<dbReference type="GO" id="GO:0031966">
    <property type="term" value="C:mitochondrial membrane"/>
    <property type="evidence" value="ECO:0007669"/>
    <property type="project" value="UniProtKB-SubCell"/>
</dbReference>
<keyword evidence="7 17" id="KW-0679">Respiratory chain</keyword>
<sequence length="413" mass="49693">MLLFFFRYTYMVYMCFMSLVLIMYKNFDMYNTSMLIINIYSLFWIYMFVWLLYTMSVVMSMNLVFLNLFFLFFFFFFCSDNLLLFFFLFEILILLVFFLINGWGYQIERLQASVYMIMYSLFTSVPLMLLSYMFFLFGLDSFFMLYFIDMKFIWFIFIFFMFLVKFPMYFSHMWLPKAHVESSTEGSVILAGVMLKMGYHGLNQFFFLVYYLDLLFLIFVISISLMGVLFSCFICFISLDIKLLVAYSSVSHMGFSLISFLTLSYMGLSSSYISSYIHSFCSSGLFFLCGVLYVSLKTRNMMCFSGISLNSMILNFWFYIFFLINMSFPISVMVISEFMVFSSMIMYSFMCLFILMFSFILVGGYSMYMLVYISMMEVFSFKYLNFYMKYSYIMMTYFFPIMYMFILCNFFVF</sequence>
<dbReference type="Pfam" id="PF00361">
    <property type="entry name" value="Proton_antipo_M"/>
    <property type="match status" value="1"/>
</dbReference>
<keyword evidence="15 17" id="KW-0472">Membrane</keyword>
<keyword evidence="11 17" id="KW-1133">Transmembrane helix</keyword>
<comment type="function">
    <text evidence="17">Core subunit of the mitochondrial membrane respiratory chain NADH dehydrogenase (Complex I) which catalyzes electron transfer from NADH through the respiratory chain, using ubiquinone as an electron acceptor. Essential for the catalytic activity and assembly of complex I.</text>
</comment>
<feature type="transmembrane region" description="Helical" evidence="17">
    <location>
        <begin position="273"/>
        <end position="296"/>
    </location>
</feature>
<feature type="transmembrane region" description="Helical" evidence="17">
    <location>
        <begin position="116"/>
        <end position="137"/>
    </location>
</feature>
<feature type="transmembrane region" description="Helical" evidence="17">
    <location>
        <begin position="60"/>
        <end position="77"/>
    </location>
</feature>
<dbReference type="InterPro" id="IPR003918">
    <property type="entry name" value="NADH_UbQ_OxRdtase"/>
</dbReference>
<dbReference type="PRINTS" id="PR01437">
    <property type="entry name" value="NUOXDRDTASE4"/>
</dbReference>
<dbReference type="GO" id="GO:0042773">
    <property type="term" value="P:ATP synthesis coupled electron transport"/>
    <property type="evidence" value="ECO:0007669"/>
    <property type="project" value="InterPro"/>
</dbReference>
<evidence type="ECO:0000256" key="14">
    <source>
        <dbReference type="ARBA" id="ARBA00023128"/>
    </source>
</evidence>
<evidence type="ECO:0000256" key="16">
    <source>
        <dbReference type="ARBA" id="ARBA00049551"/>
    </source>
</evidence>
<keyword evidence="6 17" id="KW-0813">Transport</keyword>
<evidence type="ECO:0000256" key="8">
    <source>
        <dbReference type="ARBA" id="ARBA00022692"/>
    </source>
</evidence>
<evidence type="ECO:0000259" key="18">
    <source>
        <dbReference type="Pfam" id="PF00361"/>
    </source>
</evidence>
<feature type="transmembrane region" description="Helical" evidence="17">
    <location>
        <begin position="244"/>
        <end position="267"/>
    </location>
</feature>
<dbReference type="GO" id="GO:0015990">
    <property type="term" value="P:electron transport coupled proton transport"/>
    <property type="evidence" value="ECO:0007669"/>
    <property type="project" value="TreeGrafter"/>
</dbReference>
<feature type="transmembrane region" description="Helical" evidence="17">
    <location>
        <begin position="143"/>
        <end position="164"/>
    </location>
</feature>
<protein>
    <recommendedName>
        <fullName evidence="5 17">NADH-ubiquinone oxidoreductase chain 4</fullName>
        <ecNumber evidence="4 17">7.1.1.2</ecNumber>
    </recommendedName>
</protein>
<dbReference type="InterPro" id="IPR001750">
    <property type="entry name" value="ND/Mrp_TM"/>
</dbReference>